<dbReference type="InterPro" id="IPR011990">
    <property type="entry name" value="TPR-like_helical_dom_sf"/>
</dbReference>
<dbReference type="eggNOG" id="KOG0548">
    <property type="taxonomic scope" value="Eukaryota"/>
</dbReference>
<dbReference type="GO" id="GO:0005737">
    <property type="term" value="C:cytoplasm"/>
    <property type="evidence" value="ECO:0007669"/>
    <property type="project" value="UniProtKB-SubCell"/>
</dbReference>
<reference evidence="13 14" key="1">
    <citation type="journal article" date="2012" name="MBio">
        <title>Comparative genome analysis of three eukaryotic parasites with differing abilities to transform leukocytes reveals key mediators of Theileria-induced leukocyte transformation.</title>
        <authorList>
            <person name="Hayashida K."/>
            <person name="Hara Y."/>
            <person name="Abe T."/>
            <person name="Yamasaki C."/>
            <person name="Toyoda A."/>
            <person name="Kosuge T."/>
            <person name="Suzuki Y."/>
            <person name="Sato Y."/>
            <person name="Kawashima S."/>
            <person name="Katayama T."/>
            <person name="Wakaguri H."/>
            <person name="Inoue N."/>
            <person name="Homma K."/>
            <person name="Tada-Umezaki M."/>
            <person name="Yagi Y."/>
            <person name="Fujii Y."/>
            <person name="Habara T."/>
            <person name="Kanehisa M."/>
            <person name="Watanabe H."/>
            <person name="Ito K."/>
            <person name="Gojobori T."/>
            <person name="Sugawara H."/>
            <person name="Imanishi T."/>
            <person name="Weir W."/>
            <person name="Gardner M."/>
            <person name="Pain A."/>
            <person name="Shiels B."/>
            <person name="Hattori M."/>
            <person name="Nene V."/>
            <person name="Sugimoto C."/>
        </authorList>
    </citation>
    <scope>NUCLEOTIDE SEQUENCE [LARGE SCALE GENOMIC DNA]</scope>
    <source>
        <strain evidence="13 14">Shintoku</strain>
    </source>
</reference>
<dbReference type="SMART" id="SM00028">
    <property type="entry name" value="TPR"/>
    <property type="match status" value="9"/>
</dbReference>
<dbReference type="InterPro" id="IPR006636">
    <property type="entry name" value="STI1_HS-bd"/>
</dbReference>
<dbReference type="GeneID" id="20715434"/>
<accession>J4D8S8</accession>
<keyword evidence="5" id="KW-0175">Coiled coil</keyword>
<dbReference type="STRING" id="869250.J4D8S8"/>
<evidence type="ECO:0000256" key="10">
    <source>
        <dbReference type="PROSITE-ProRule" id="PRU00339"/>
    </source>
</evidence>
<evidence type="ECO:0000256" key="1">
    <source>
        <dbReference type="ARBA" id="ARBA00004496"/>
    </source>
</evidence>
<feature type="region of interest" description="Disordered" evidence="11">
    <location>
        <begin position="189"/>
        <end position="226"/>
    </location>
</feature>
<dbReference type="Pfam" id="PF07719">
    <property type="entry name" value="TPR_2"/>
    <property type="match status" value="1"/>
</dbReference>
<dbReference type="VEuPathDB" id="PiroplasmaDB:TOT_030000241"/>
<feature type="repeat" description="TPR" evidence="10">
    <location>
        <begin position="388"/>
        <end position="421"/>
    </location>
</feature>
<comment type="subcellular location">
    <subcellularLocation>
        <location evidence="1">Cytoplasm</location>
    </subcellularLocation>
</comment>
<dbReference type="InterPro" id="IPR019734">
    <property type="entry name" value="TPR_rpt"/>
</dbReference>
<evidence type="ECO:0000256" key="8">
    <source>
        <dbReference type="ARBA" id="ARBA00074766"/>
    </source>
</evidence>
<keyword evidence="14" id="KW-1185">Reference proteome</keyword>
<dbReference type="InterPro" id="IPR041243">
    <property type="entry name" value="STI1/HOP_DP"/>
</dbReference>
<keyword evidence="2" id="KW-0963">Cytoplasm</keyword>
<keyword evidence="4 10" id="KW-0802">TPR repeat</keyword>
<sequence>MIDLKTLGNNAFKAGNFKEAADFFTKAIELNPNDHVLYSNRSGAYASMSMYTEALSDANKCIELKPDWPKGYSRKGLCEYKLGNHEAAKETYKLGLKFDPENEALKKALYDVENDFSHQYMQSLMMVTRLIQENPNLQKYQSEDPEYASKLASTLARMNHDPSVLQQILNDPNPAIRDGLMASMGMNMPTEKRETQYEKPKEPEKSEPKENLTPSQQEANKLKEEGNNLYKQKKFEEALEMYNKASELDPENLLLENNKAAVYLEMGEYEKCVKTCNDAIERRYDVMADFTVVSKIYNRLASCYTKMEKYDDAISAYQKSLIENNTRQTRSLLKDVERLKDKKEREAYINPELAEQHREKGNEYFKEFKFPEAKKEYDEAIKRNPKDAKLYSNRAAALLKLCEYPSALNDCNKALELDPLFVKAWARKGNLHVLMKEYHKAMDAYDKGLNIDAQSPDCLQGKYNCMAKIQEMNKSSEVDEQQYKQAMSDPEVQQIMGDPQFQLILRKLAENPSCVSEYMKDPKIAKAVEKLIAAGKGTLENINSNEEKHWKNSVIDI</sequence>
<evidence type="ECO:0000256" key="6">
    <source>
        <dbReference type="ARBA" id="ARBA00056105"/>
    </source>
</evidence>
<feature type="repeat" description="TPR" evidence="10">
    <location>
        <begin position="294"/>
        <end position="327"/>
    </location>
</feature>
<organism evidence="13 14">
    <name type="scientific">Theileria orientalis strain Shintoku</name>
    <dbReference type="NCBI Taxonomy" id="869250"/>
    <lineage>
        <taxon>Eukaryota</taxon>
        <taxon>Sar</taxon>
        <taxon>Alveolata</taxon>
        <taxon>Apicomplexa</taxon>
        <taxon>Aconoidasida</taxon>
        <taxon>Piroplasmida</taxon>
        <taxon>Theileriidae</taxon>
        <taxon>Theileria</taxon>
    </lineage>
</organism>
<dbReference type="PANTHER" id="PTHR22904">
    <property type="entry name" value="TPR REPEAT CONTAINING PROTEIN"/>
    <property type="match status" value="1"/>
</dbReference>
<dbReference type="Gene3D" id="1.25.40.10">
    <property type="entry name" value="Tetratricopeptide repeat domain"/>
    <property type="match status" value="3"/>
</dbReference>
<dbReference type="Pfam" id="PF13414">
    <property type="entry name" value="TPR_11"/>
    <property type="match status" value="1"/>
</dbReference>
<feature type="repeat" description="TPR" evidence="10">
    <location>
        <begin position="6"/>
        <end position="34"/>
    </location>
</feature>
<feature type="domain" description="STI1" evidence="12">
    <location>
        <begin position="134"/>
        <end position="180"/>
    </location>
</feature>
<evidence type="ECO:0000256" key="7">
    <source>
        <dbReference type="ARBA" id="ARBA00066016"/>
    </source>
</evidence>
<dbReference type="Pfam" id="PF00515">
    <property type="entry name" value="TPR_1"/>
    <property type="match status" value="2"/>
</dbReference>
<dbReference type="FunFam" id="1.10.260.100:FF:000002">
    <property type="entry name" value="Stress-induced-phosphoprotein 1 (Hsp70/Hsp90-organizing)"/>
    <property type="match status" value="1"/>
</dbReference>
<comment type="function">
    <text evidence="6">Acts as a co-chaperone and mediates the association of the chaperones HSP70 and HSP90 probably facilitating substrate transfer from HSP70 to HSP90. Stimulates HSP70 ATPase activity and, in contrast, inhibits HSP90 ATPase activity.</text>
</comment>
<dbReference type="InterPro" id="IPR013105">
    <property type="entry name" value="TPR_2"/>
</dbReference>
<evidence type="ECO:0000313" key="14">
    <source>
        <dbReference type="Proteomes" id="UP000003786"/>
    </source>
</evidence>
<dbReference type="SMART" id="SM00727">
    <property type="entry name" value="STI1"/>
    <property type="match status" value="2"/>
</dbReference>
<dbReference type="FunFam" id="1.25.40.10:FF:000027">
    <property type="entry name" value="stress-induced-phosphoprotein 1 isoform X1"/>
    <property type="match status" value="1"/>
</dbReference>
<dbReference type="RefSeq" id="XP_009691281.1">
    <property type="nucleotide sequence ID" value="XM_009692986.1"/>
</dbReference>
<dbReference type="OrthoDB" id="2423701at2759"/>
<feature type="repeat" description="TPR" evidence="10">
    <location>
        <begin position="354"/>
        <end position="387"/>
    </location>
</feature>
<dbReference type="PROSITE" id="PS50293">
    <property type="entry name" value="TPR_REGION"/>
    <property type="match status" value="1"/>
</dbReference>
<protein>
    <recommendedName>
        <fullName evidence="8">Hsp70-Hsp90 organising protein</fullName>
    </recommendedName>
    <alternativeName>
        <fullName evidence="9">Stress-inducible protein 1</fullName>
    </alternativeName>
</protein>
<feature type="domain" description="STI1" evidence="12">
    <location>
        <begin position="489"/>
        <end position="528"/>
    </location>
</feature>
<feature type="repeat" description="TPR" evidence="10">
    <location>
        <begin position="219"/>
        <end position="252"/>
    </location>
</feature>
<dbReference type="KEGG" id="tot:TOT_030000241"/>
<evidence type="ECO:0000256" key="5">
    <source>
        <dbReference type="ARBA" id="ARBA00023054"/>
    </source>
</evidence>
<evidence type="ECO:0000256" key="9">
    <source>
        <dbReference type="ARBA" id="ARBA00076447"/>
    </source>
</evidence>
<feature type="repeat" description="TPR" evidence="10">
    <location>
        <begin position="69"/>
        <end position="102"/>
    </location>
</feature>
<dbReference type="PANTHER" id="PTHR22904:SF523">
    <property type="entry name" value="STRESS-INDUCED-PHOSPHOPROTEIN 1"/>
    <property type="match status" value="1"/>
</dbReference>
<dbReference type="SUPFAM" id="SSF48452">
    <property type="entry name" value="TPR-like"/>
    <property type="match status" value="1"/>
</dbReference>
<dbReference type="Pfam" id="PF17830">
    <property type="entry name" value="STI1-HOP_DP"/>
    <property type="match status" value="1"/>
</dbReference>
<comment type="subunit">
    <text evidence="7">Monomer. Homodimer. Forms a complex composed of HOP and chaperones HSP70 and HSP90; the interaction is stronger in the absence of ATP. Interacts (via TPR 1, 2, 3, 7, 8 and 9 repeats) with HSP70 (via C-terminus); the interaction is direct and is stronger in the absence of ATP. Interacts (via TPR 4, 5 and 6 repeats) with HSP90 (via C-terminus); the interaction is direct.</text>
</comment>
<gene>
    <name evidence="13" type="ORF">TOT_030000241</name>
</gene>
<dbReference type="OMA" id="LCEYKLG"/>
<evidence type="ECO:0000313" key="13">
    <source>
        <dbReference type="EMBL" id="BAM40980.1"/>
    </source>
</evidence>
<proteinExistence type="predicted"/>
<feature type="repeat" description="TPR" evidence="10">
    <location>
        <begin position="422"/>
        <end position="455"/>
    </location>
</feature>
<evidence type="ECO:0000256" key="4">
    <source>
        <dbReference type="ARBA" id="ARBA00022803"/>
    </source>
</evidence>
<dbReference type="EMBL" id="AP011948">
    <property type="protein sequence ID" value="BAM40980.1"/>
    <property type="molecule type" value="Genomic_DNA"/>
</dbReference>
<evidence type="ECO:0000256" key="2">
    <source>
        <dbReference type="ARBA" id="ARBA00022490"/>
    </source>
</evidence>
<evidence type="ECO:0000256" key="11">
    <source>
        <dbReference type="SAM" id="MobiDB-lite"/>
    </source>
</evidence>
<dbReference type="PROSITE" id="PS50005">
    <property type="entry name" value="TPR"/>
    <property type="match status" value="7"/>
</dbReference>
<dbReference type="Pfam" id="PF13181">
    <property type="entry name" value="TPR_8"/>
    <property type="match status" value="2"/>
</dbReference>
<dbReference type="Gene3D" id="1.10.260.100">
    <property type="match status" value="1"/>
</dbReference>
<feature type="compositionally biased region" description="Basic and acidic residues" evidence="11">
    <location>
        <begin position="190"/>
        <end position="210"/>
    </location>
</feature>
<evidence type="ECO:0000259" key="12">
    <source>
        <dbReference type="SMART" id="SM00727"/>
    </source>
</evidence>
<name>J4D8S8_THEOR</name>
<dbReference type="Proteomes" id="UP000003786">
    <property type="component" value="Chromosome 3"/>
</dbReference>
<dbReference type="AlphaFoldDB" id="J4D8S8"/>
<dbReference type="GO" id="GO:0051879">
    <property type="term" value="F:Hsp90 protein binding"/>
    <property type="evidence" value="ECO:0007669"/>
    <property type="project" value="TreeGrafter"/>
</dbReference>
<dbReference type="FunFam" id="1.25.40.10:FF:000020">
    <property type="entry name" value="Stress-induced phosphoprotein 1"/>
    <property type="match status" value="1"/>
</dbReference>
<keyword evidence="3" id="KW-0677">Repeat</keyword>
<evidence type="ECO:0000256" key="3">
    <source>
        <dbReference type="ARBA" id="ARBA00022737"/>
    </source>
</evidence>
<dbReference type="FunFam" id="1.25.40.10:FF:000010">
    <property type="entry name" value="Stress-induced phosphoprotein 1"/>
    <property type="match status" value="1"/>
</dbReference>